<keyword evidence="1" id="KW-0732">Signal</keyword>
<feature type="domain" description="Endonuclease/exonuclease/phosphatase" evidence="2">
    <location>
        <begin position="29"/>
        <end position="343"/>
    </location>
</feature>
<dbReference type="PANTHER" id="PTHR42834">
    <property type="entry name" value="ENDONUCLEASE/EXONUCLEASE/PHOSPHATASE FAMILY PROTEIN (AFU_ORTHOLOGUE AFUA_3G09210)"/>
    <property type="match status" value="1"/>
</dbReference>
<feature type="chain" id="PRO_5037772760" evidence="1">
    <location>
        <begin position="20"/>
        <end position="346"/>
    </location>
</feature>
<sequence>MKHLVNLLVALFGCTTAFAQKQDYKTAIVAFYNLENFYDTTDNPAVNDNDFTPGGDKNYNTAIYQSKVHHLATVIAQIGTEMNPDGPAILGVAEIENDTVLNDLVKDPLISSRKYNIVHYDSRDLRGVDVAFLYNPKYFTVEDSRKLFVRLPAGAKENIFTRDVLWVKGRLDGETIHVFVNHWPSRLGGEERSAPGRAAAAMVCKHFADSLQKAAPNAKIIIMGDLNDDPVNASLTKVLNAKGRKEEVKENGLFNPWVEMYKKGYGTLAYQDAWGLFDQIIISAAWLSKNQPGFFYLHQHIFNKQFLIENAGKYRGYPMRTWDGNTYRGGYSDHFPTYLVMVKKAQ</sequence>
<evidence type="ECO:0000313" key="4">
    <source>
        <dbReference type="Proteomes" id="UP000628448"/>
    </source>
</evidence>
<keyword evidence="3" id="KW-0540">Nuclease</keyword>
<keyword evidence="4" id="KW-1185">Reference proteome</keyword>
<evidence type="ECO:0000313" key="3">
    <source>
        <dbReference type="EMBL" id="MBG9377273.1"/>
    </source>
</evidence>
<accession>A0A931E8U9</accession>
<dbReference type="RefSeq" id="WP_196991364.1">
    <property type="nucleotide sequence ID" value="NZ_JADWYR010000002.1"/>
</dbReference>
<dbReference type="InterPro" id="IPR036691">
    <property type="entry name" value="Endo/exonu/phosph_ase_sf"/>
</dbReference>
<gene>
    <name evidence="3" type="ORF">I5907_13610</name>
</gene>
<keyword evidence="3" id="KW-0378">Hydrolase</keyword>
<dbReference type="EMBL" id="JADWYR010000002">
    <property type="protein sequence ID" value="MBG9377273.1"/>
    <property type="molecule type" value="Genomic_DNA"/>
</dbReference>
<dbReference type="PANTHER" id="PTHR42834:SF1">
    <property type="entry name" value="ENDONUCLEASE_EXONUCLEASE_PHOSPHATASE FAMILY PROTEIN (AFU_ORTHOLOGUE AFUA_3G09210)"/>
    <property type="match status" value="1"/>
</dbReference>
<protein>
    <submittedName>
        <fullName evidence="3">Endonuclease/exonuclease/phosphatase</fullName>
    </submittedName>
</protein>
<dbReference type="GO" id="GO:0004519">
    <property type="term" value="F:endonuclease activity"/>
    <property type="evidence" value="ECO:0007669"/>
    <property type="project" value="UniProtKB-KW"/>
</dbReference>
<keyword evidence="3" id="KW-0255">Endonuclease</keyword>
<feature type="signal peptide" evidence="1">
    <location>
        <begin position="1"/>
        <end position="19"/>
    </location>
</feature>
<evidence type="ECO:0000259" key="2">
    <source>
        <dbReference type="Pfam" id="PF19580"/>
    </source>
</evidence>
<comment type="caution">
    <text evidence="3">The sequence shown here is derived from an EMBL/GenBank/DDBJ whole genome shotgun (WGS) entry which is preliminary data.</text>
</comment>
<proteinExistence type="predicted"/>
<evidence type="ECO:0000256" key="1">
    <source>
        <dbReference type="SAM" id="SignalP"/>
    </source>
</evidence>
<dbReference type="Proteomes" id="UP000628448">
    <property type="component" value="Unassembled WGS sequence"/>
</dbReference>
<dbReference type="AlphaFoldDB" id="A0A931E8U9"/>
<dbReference type="Pfam" id="PF19580">
    <property type="entry name" value="Exo_endo_phos_3"/>
    <property type="match status" value="1"/>
</dbReference>
<dbReference type="InterPro" id="IPR005135">
    <property type="entry name" value="Endo/exonuclease/phosphatase"/>
</dbReference>
<name>A0A931E8U9_9BACT</name>
<dbReference type="SUPFAM" id="SSF56219">
    <property type="entry name" value="DNase I-like"/>
    <property type="match status" value="1"/>
</dbReference>
<dbReference type="Gene3D" id="3.60.10.10">
    <property type="entry name" value="Endonuclease/exonuclease/phosphatase"/>
    <property type="match status" value="1"/>
</dbReference>
<reference evidence="3" key="1">
    <citation type="submission" date="2020-11" db="EMBL/GenBank/DDBJ databases">
        <title>Bacterial whole genome sequence for Panacibacter sp. DH6.</title>
        <authorList>
            <person name="Le V."/>
            <person name="Ko S."/>
            <person name="Ahn C.-Y."/>
            <person name="Oh H.-M."/>
        </authorList>
    </citation>
    <scope>NUCLEOTIDE SEQUENCE</scope>
    <source>
        <strain evidence="3">DH6</strain>
    </source>
</reference>
<organism evidence="3 4">
    <name type="scientific">Panacibacter microcysteis</name>
    <dbReference type="NCBI Taxonomy" id="2793269"/>
    <lineage>
        <taxon>Bacteria</taxon>
        <taxon>Pseudomonadati</taxon>
        <taxon>Bacteroidota</taxon>
        <taxon>Chitinophagia</taxon>
        <taxon>Chitinophagales</taxon>
        <taxon>Chitinophagaceae</taxon>
        <taxon>Panacibacter</taxon>
    </lineage>
</organism>